<gene>
    <name evidence="1" type="ORF">NZH93_28515</name>
</gene>
<evidence type="ECO:0000313" key="1">
    <source>
        <dbReference type="EMBL" id="MCS7480819.1"/>
    </source>
</evidence>
<organism evidence="1 2">
    <name type="scientific">Umezawaea endophytica</name>
    <dbReference type="NCBI Taxonomy" id="1654476"/>
    <lineage>
        <taxon>Bacteria</taxon>
        <taxon>Bacillati</taxon>
        <taxon>Actinomycetota</taxon>
        <taxon>Actinomycetes</taxon>
        <taxon>Pseudonocardiales</taxon>
        <taxon>Pseudonocardiaceae</taxon>
        <taxon>Umezawaea</taxon>
    </lineage>
</organism>
<comment type="caution">
    <text evidence="1">The sequence shown here is derived from an EMBL/GenBank/DDBJ whole genome shotgun (WGS) entry which is preliminary data.</text>
</comment>
<sequence length="41" mass="4165">MILSTGVALGGTVTGEHGIGTIKHRSRSATIHFGRSRSGTG</sequence>
<keyword evidence="2" id="KW-1185">Reference proteome</keyword>
<dbReference type="RefSeq" id="WP_259626309.1">
    <property type="nucleotide sequence ID" value="NZ_JANYMP010000015.1"/>
</dbReference>
<reference evidence="1" key="1">
    <citation type="submission" date="2022-08" db="EMBL/GenBank/DDBJ databases">
        <authorList>
            <person name="Tistechok S."/>
            <person name="Samborskyy M."/>
            <person name="Roman I."/>
        </authorList>
    </citation>
    <scope>NUCLEOTIDE SEQUENCE</scope>
    <source>
        <strain evidence="1">DSM 103496</strain>
    </source>
</reference>
<name>A0A9X2VRE0_9PSEU</name>
<dbReference type="AlphaFoldDB" id="A0A9X2VRE0"/>
<evidence type="ECO:0000313" key="2">
    <source>
        <dbReference type="Proteomes" id="UP001141259"/>
    </source>
</evidence>
<dbReference type="Proteomes" id="UP001141259">
    <property type="component" value="Unassembled WGS sequence"/>
</dbReference>
<protein>
    <submittedName>
        <fullName evidence="1">Uncharacterized protein</fullName>
    </submittedName>
</protein>
<proteinExistence type="predicted"/>
<accession>A0A9X2VRE0</accession>
<dbReference type="EMBL" id="JANYMP010000015">
    <property type="protein sequence ID" value="MCS7480819.1"/>
    <property type="molecule type" value="Genomic_DNA"/>
</dbReference>